<feature type="domain" description="Peptidase M60" evidence="2">
    <location>
        <begin position="50"/>
        <end position="358"/>
    </location>
</feature>
<dbReference type="InterPro" id="IPR042279">
    <property type="entry name" value="Pep_M60_3"/>
</dbReference>
<evidence type="ECO:0000259" key="2">
    <source>
        <dbReference type="PROSITE" id="PS51723"/>
    </source>
</evidence>
<sequence>MNKKVILSAGLALTSLLLFNDKVDAATKDVTSLEKPSWVFNTGMTRGMNHDRQDLGFILNKGSQIRVRKPLTNDGYSNATLELLNDNKNTEKTYTLTSNWQTITVDNTSVPFINTPYGQNNLEIEYDVQGQTTELPVYKKGDDQSIFLDKWDKSKADFAIIQGDKFQLMINISEKDKLKKLNDFANIDDYINYQDELITYYDHIMGLSETSTSYNKIPQNRFFLKADTSAGVGVGAYYDTNYTANGGKSVVNSWMKKGNWTTLHELGHGYQPNYSNGNNKSSMYTGEVSNNLLGNMYLLTHFGKEKVESTWLYDYGQKDKTQEAVYQSVVEQKQSYSQLPITQRERLVILTNIIQSADISVWTEFNEWYRKSINENNPTTQLPLPDLLNMYYSQATGHDYTPVFSQFGISLTQINQSEINRDSRAIISPLSSVVPKAQLNQASTILTGQITDSIFNLVTNQQLKQLGLNGGTLTLNFNANSQQLNDLKGKTVVLKDGSNIIKKAKISGNTVDFGKVANGAYSIEISDAPINISWDTNYVYVKENQNQTNIAISDNKYGNLLSQPITLKGISDGDFAYITPNFDTNNLTINTLKVNQLHPYFNRYAEVKVMDDQGNVIFDKEFNGKVNNAAESVNVPIKEGYQIEIYHTETQTRLKSNISSLVDPTKNNTNKFVVKKGYLENVETHNNGIRGTINQAIQDLRNDNQLKQLNTSTLKKNIILGLNLLTQDEKNEILRNNAELLTIKAPAKEYTSAITLTDNNRTDFAAIKTNIANGYLAVQLKDLSNSKLNTYLEILDENGKSIYQNLISNQSKLTTDELDLKSGYQIKLTQPDNYSSNIENSFQKVQGSQIYYVQDNQLVSQTTKSATDEIISAGKTATSAKLSKSKQLSAKKQLARKIAQSDLSNTDKSNYMNQFDLNQTNITDDTITINGRNKKSVIQLTTNQNQNKMQLDITANKPRTTSTIEVLDENGNQVIDQVVGNNDVINESKIINLKDNYTVKLSSSSSNSMTSTFNQFNTKQKQATFVIQNGYLVLSK</sequence>
<keyword evidence="1" id="KW-0732">Signal</keyword>
<evidence type="ECO:0000313" key="4">
    <source>
        <dbReference type="Proteomes" id="UP000051378"/>
    </source>
</evidence>
<accession>A0A0R2DS38</accession>
<dbReference type="RefSeq" id="WP_056975016.1">
    <property type="nucleotide sequence ID" value="NZ_AYZL01000020.1"/>
</dbReference>
<keyword evidence="4" id="KW-1185">Reference proteome</keyword>
<dbReference type="Pfam" id="PF13402">
    <property type="entry name" value="Peptidase_M60"/>
    <property type="match status" value="1"/>
</dbReference>
<dbReference type="OrthoDB" id="2392728at2"/>
<dbReference type="InterPro" id="IPR031161">
    <property type="entry name" value="Peptidase_M60_dom"/>
</dbReference>
<name>A0A0R2DS38_9LACO</name>
<dbReference type="Pfam" id="PF03272">
    <property type="entry name" value="Mucin_bdg"/>
    <property type="match status" value="1"/>
</dbReference>
<evidence type="ECO:0000256" key="1">
    <source>
        <dbReference type="SAM" id="SignalP"/>
    </source>
</evidence>
<feature type="chain" id="PRO_5006416331" description="Peptidase M60 domain-containing protein" evidence="1">
    <location>
        <begin position="26"/>
        <end position="1036"/>
    </location>
</feature>
<dbReference type="Gene3D" id="3.40.390.80">
    <property type="entry name" value="Peptidase M60, enhancin-like domain 2"/>
    <property type="match status" value="1"/>
</dbReference>
<evidence type="ECO:0000313" key="3">
    <source>
        <dbReference type="EMBL" id="KRN03703.1"/>
    </source>
</evidence>
<comment type="caution">
    <text evidence="3">The sequence shown here is derived from an EMBL/GenBank/DDBJ whole genome shotgun (WGS) entry which is preliminary data.</text>
</comment>
<dbReference type="SMART" id="SM01276">
    <property type="entry name" value="M60-like"/>
    <property type="match status" value="1"/>
</dbReference>
<proteinExistence type="predicted"/>
<dbReference type="EMBL" id="AYZL01000020">
    <property type="protein sequence ID" value="KRN03703.1"/>
    <property type="molecule type" value="Genomic_DNA"/>
</dbReference>
<reference evidence="3 4" key="1">
    <citation type="journal article" date="2015" name="Genome Announc.">
        <title>Expanding the biotechnology potential of lactobacilli through comparative genomics of 213 strains and associated genera.</title>
        <authorList>
            <person name="Sun Z."/>
            <person name="Harris H.M."/>
            <person name="McCann A."/>
            <person name="Guo C."/>
            <person name="Argimon S."/>
            <person name="Zhang W."/>
            <person name="Yang X."/>
            <person name="Jeffery I.B."/>
            <person name="Cooney J.C."/>
            <person name="Kagawa T.F."/>
            <person name="Liu W."/>
            <person name="Song Y."/>
            <person name="Salvetti E."/>
            <person name="Wrobel A."/>
            <person name="Rasinkangas P."/>
            <person name="Parkhill J."/>
            <person name="Rea M.C."/>
            <person name="O'Sullivan O."/>
            <person name="Ritari J."/>
            <person name="Douillard F.P."/>
            <person name="Paul Ross R."/>
            <person name="Yang R."/>
            <person name="Briner A.E."/>
            <person name="Felis G.E."/>
            <person name="de Vos W.M."/>
            <person name="Barrangou R."/>
            <person name="Klaenhammer T.R."/>
            <person name="Caufield P.W."/>
            <person name="Cui Y."/>
            <person name="Zhang H."/>
            <person name="O'Toole P.W."/>
        </authorList>
    </citation>
    <scope>NUCLEOTIDE SEQUENCE [LARGE SCALE GENOMIC DNA]</scope>
    <source>
        <strain evidence="3 4">DSM 23037</strain>
    </source>
</reference>
<protein>
    <recommendedName>
        <fullName evidence="2">Peptidase M60 domain-containing protein</fullName>
    </recommendedName>
</protein>
<dbReference type="Gene3D" id="1.10.390.30">
    <property type="entry name" value="Peptidase M60, enhancin-like domain 3"/>
    <property type="match status" value="1"/>
</dbReference>
<dbReference type="PROSITE" id="PS51723">
    <property type="entry name" value="PEPTIDASE_M60"/>
    <property type="match status" value="1"/>
</dbReference>
<dbReference type="InterPro" id="IPR004954">
    <property type="entry name" value="Mucin-bd"/>
</dbReference>
<dbReference type="STRING" id="1423744.FC86_GL000810"/>
<gene>
    <name evidence="3" type="ORF">FC86_GL000810</name>
</gene>
<feature type="signal peptide" evidence="1">
    <location>
        <begin position="1"/>
        <end position="25"/>
    </location>
</feature>
<dbReference type="AlphaFoldDB" id="A0A0R2DS38"/>
<dbReference type="PATRIC" id="fig|1423744.4.peg.831"/>
<organism evidence="3 4">
    <name type="scientific">Holzapfeliella floricola DSM 23037 = JCM 16512</name>
    <dbReference type="NCBI Taxonomy" id="1423744"/>
    <lineage>
        <taxon>Bacteria</taxon>
        <taxon>Bacillati</taxon>
        <taxon>Bacillota</taxon>
        <taxon>Bacilli</taxon>
        <taxon>Lactobacillales</taxon>
        <taxon>Lactobacillaceae</taxon>
        <taxon>Holzapfeliella</taxon>
    </lineage>
</organism>
<dbReference type="Proteomes" id="UP000051378">
    <property type="component" value="Unassembled WGS sequence"/>
</dbReference>